<feature type="domain" description="Alpha-amylase/branching enzyme C-terminal all beta" evidence="2">
    <location>
        <begin position="55"/>
        <end position="77"/>
    </location>
</feature>
<evidence type="ECO:0000256" key="1">
    <source>
        <dbReference type="SAM" id="Phobius"/>
    </source>
</evidence>
<evidence type="ECO:0000313" key="3">
    <source>
        <dbReference type="EMBL" id="KAG6400197.1"/>
    </source>
</evidence>
<evidence type="ECO:0000313" key="4">
    <source>
        <dbReference type="Proteomes" id="UP000298416"/>
    </source>
</evidence>
<dbReference type="AlphaFoldDB" id="A0A8X8ZCK1"/>
<keyword evidence="1" id="KW-0472">Membrane</keyword>
<dbReference type="InterPro" id="IPR006048">
    <property type="entry name" value="A-amylase/branching_C"/>
</dbReference>
<sequence>MQFLNAFDRVMNLLDKKFKFLASPKQFVSSTDDGCRIFLASSTKNISNLMACLLQVIVFERGDLVFVFNFHPENTYEGRVCSFIMQSNCLSLAISVEYNLVVIIVVYLIHISCAGIKLTVMLGILVDTETQSSLVAHDSDHFTSPEGVPGVPETNFNIIRPDCSKVYYRVEEEVKESKIDGYEASLAKLPNKEVSQGGDEDSNGWC</sequence>
<feature type="transmembrane region" description="Helical" evidence="1">
    <location>
        <begin position="100"/>
        <end position="126"/>
    </location>
</feature>
<reference evidence="3" key="2">
    <citation type="submission" date="2020-08" db="EMBL/GenBank/DDBJ databases">
        <title>Plant Genome Project.</title>
        <authorList>
            <person name="Zhang R.-G."/>
        </authorList>
    </citation>
    <scope>NUCLEOTIDE SEQUENCE</scope>
    <source>
        <strain evidence="3">Huo1</strain>
        <tissue evidence="3">Leaf</tissue>
    </source>
</reference>
<evidence type="ECO:0000259" key="2">
    <source>
        <dbReference type="Pfam" id="PF02806"/>
    </source>
</evidence>
<name>A0A8X8ZCK1_SALSN</name>
<keyword evidence="1" id="KW-1133">Transmembrane helix</keyword>
<dbReference type="GO" id="GO:0005737">
    <property type="term" value="C:cytoplasm"/>
    <property type="evidence" value="ECO:0007669"/>
    <property type="project" value="TreeGrafter"/>
</dbReference>
<accession>A0A8X8ZCK1</accession>
<protein>
    <recommendedName>
        <fullName evidence="2">Alpha-amylase/branching enzyme C-terminal all beta domain-containing protein</fullName>
    </recommendedName>
</protein>
<keyword evidence="1" id="KW-0812">Transmembrane</keyword>
<dbReference type="Pfam" id="PF02806">
    <property type="entry name" value="Alpha-amylase_C"/>
    <property type="match status" value="1"/>
</dbReference>
<keyword evidence="4" id="KW-1185">Reference proteome</keyword>
<proteinExistence type="predicted"/>
<dbReference type="EMBL" id="PNBA02000014">
    <property type="protein sequence ID" value="KAG6400197.1"/>
    <property type="molecule type" value="Genomic_DNA"/>
</dbReference>
<dbReference type="InterPro" id="IPR013780">
    <property type="entry name" value="Glyco_hydro_b"/>
</dbReference>
<dbReference type="Gene3D" id="2.60.40.1180">
    <property type="entry name" value="Golgi alpha-mannosidase II"/>
    <property type="match status" value="1"/>
</dbReference>
<dbReference type="PANTHER" id="PTHR43651">
    <property type="entry name" value="1,4-ALPHA-GLUCAN-BRANCHING ENZYME"/>
    <property type="match status" value="1"/>
</dbReference>
<dbReference type="PANTHER" id="PTHR43651:SF2">
    <property type="entry name" value="1,4-ALPHA-GLUCAN-BRANCHING ENZYME, CHLOROPLASTIC_AMYLOPLASTIC"/>
    <property type="match status" value="1"/>
</dbReference>
<dbReference type="Proteomes" id="UP000298416">
    <property type="component" value="Unassembled WGS sequence"/>
</dbReference>
<dbReference type="GO" id="GO:0043169">
    <property type="term" value="F:cation binding"/>
    <property type="evidence" value="ECO:0007669"/>
    <property type="project" value="InterPro"/>
</dbReference>
<dbReference type="GO" id="GO:0005975">
    <property type="term" value="P:carbohydrate metabolic process"/>
    <property type="evidence" value="ECO:0007669"/>
    <property type="project" value="InterPro"/>
</dbReference>
<dbReference type="GO" id="GO:0003844">
    <property type="term" value="F:1,4-alpha-glucan branching enzyme activity"/>
    <property type="evidence" value="ECO:0007669"/>
    <property type="project" value="TreeGrafter"/>
</dbReference>
<reference evidence="3" key="1">
    <citation type="submission" date="2018-01" db="EMBL/GenBank/DDBJ databases">
        <authorList>
            <person name="Mao J.F."/>
        </authorList>
    </citation>
    <scope>NUCLEOTIDE SEQUENCE</scope>
    <source>
        <strain evidence="3">Huo1</strain>
        <tissue evidence="3">Leaf</tissue>
    </source>
</reference>
<comment type="caution">
    <text evidence="3">The sequence shown here is derived from an EMBL/GenBank/DDBJ whole genome shotgun (WGS) entry which is preliminary data.</text>
</comment>
<organism evidence="3">
    <name type="scientific">Salvia splendens</name>
    <name type="common">Scarlet sage</name>
    <dbReference type="NCBI Taxonomy" id="180675"/>
    <lineage>
        <taxon>Eukaryota</taxon>
        <taxon>Viridiplantae</taxon>
        <taxon>Streptophyta</taxon>
        <taxon>Embryophyta</taxon>
        <taxon>Tracheophyta</taxon>
        <taxon>Spermatophyta</taxon>
        <taxon>Magnoliopsida</taxon>
        <taxon>eudicotyledons</taxon>
        <taxon>Gunneridae</taxon>
        <taxon>Pentapetalae</taxon>
        <taxon>asterids</taxon>
        <taxon>lamiids</taxon>
        <taxon>Lamiales</taxon>
        <taxon>Lamiaceae</taxon>
        <taxon>Nepetoideae</taxon>
        <taxon>Mentheae</taxon>
        <taxon>Salviinae</taxon>
        <taxon>Salvia</taxon>
        <taxon>Salvia subgen. Calosphace</taxon>
        <taxon>core Calosphace</taxon>
    </lineage>
</organism>
<gene>
    <name evidence="3" type="ORF">SASPL_137022</name>
</gene>